<dbReference type="HOGENOM" id="CLU_1550358_0_0_1"/>
<dbReference type="AlphaFoldDB" id="F0WNR5"/>
<feature type="region of interest" description="Disordered" evidence="1">
    <location>
        <begin position="1"/>
        <end position="29"/>
    </location>
</feature>
<accession>F0WNR5</accession>
<proteinExistence type="predicted"/>
<dbReference type="EMBL" id="FR824219">
    <property type="protein sequence ID" value="CCA22957.1"/>
    <property type="molecule type" value="Genomic_DNA"/>
</dbReference>
<reference evidence="2" key="1">
    <citation type="journal article" date="2011" name="PLoS Biol.">
        <title>Gene gain and loss during evolution of obligate parasitism in the white rust pathogen of Arabidopsis thaliana.</title>
        <authorList>
            <person name="Kemen E."/>
            <person name="Gardiner A."/>
            <person name="Schultz-Larsen T."/>
            <person name="Kemen A.C."/>
            <person name="Balmuth A.L."/>
            <person name="Robert-Seilaniantz A."/>
            <person name="Bailey K."/>
            <person name="Holub E."/>
            <person name="Studholme D.J."/>
            <person name="Maclean D."/>
            <person name="Jones J.D."/>
        </authorList>
    </citation>
    <scope>NUCLEOTIDE SEQUENCE</scope>
</reference>
<name>F0WNR5_9STRA</name>
<feature type="compositionally biased region" description="Basic and acidic residues" evidence="1">
    <location>
        <begin position="16"/>
        <end position="29"/>
    </location>
</feature>
<protein>
    <submittedName>
        <fullName evidence="2">AlNc14C174G8077 protein</fullName>
    </submittedName>
</protein>
<gene>
    <name evidence="2" type="primary">AlNc14C174G8077</name>
    <name evidence="2" type="ORF">ALNC14_091000</name>
</gene>
<evidence type="ECO:0000256" key="1">
    <source>
        <dbReference type="SAM" id="MobiDB-lite"/>
    </source>
</evidence>
<reference evidence="2" key="2">
    <citation type="submission" date="2011-02" db="EMBL/GenBank/DDBJ databases">
        <authorList>
            <person name="MacLean D."/>
        </authorList>
    </citation>
    <scope>NUCLEOTIDE SEQUENCE</scope>
</reference>
<sequence length="173" mass="19957">MARESNRSISPYGVIEKQRRTIEPTDDSPHLSLAESLMPYQYRNQVHTQGRQSEREFSTRQVQEDLKVTVESLAEQYQNQAALNARMAEQQQWLMKAHEKALDQERKISHLELEVQQRARTSSLSIWGLLEGTARDDIPGKTNTIREERLNSRVIMASGGDIPRPMVQRNNSK</sequence>
<organism evidence="2">
    <name type="scientific">Albugo laibachii Nc14</name>
    <dbReference type="NCBI Taxonomy" id="890382"/>
    <lineage>
        <taxon>Eukaryota</taxon>
        <taxon>Sar</taxon>
        <taxon>Stramenopiles</taxon>
        <taxon>Oomycota</taxon>
        <taxon>Peronosporomycetes</taxon>
        <taxon>Albuginales</taxon>
        <taxon>Albuginaceae</taxon>
        <taxon>Albugo</taxon>
    </lineage>
</organism>
<evidence type="ECO:0000313" key="2">
    <source>
        <dbReference type="EMBL" id="CCA22957.1"/>
    </source>
</evidence>